<comment type="similarity">
    <text evidence="1 4">Belongs to the aldehyde dehydrogenase family.</text>
</comment>
<organism evidence="6 7">
    <name type="scientific">Suillus luteus UH-Slu-Lm8-n1</name>
    <dbReference type="NCBI Taxonomy" id="930992"/>
    <lineage>
        <taxon>Eukaryota</taxon>
        <taxon>Fungi</taxon>
        <taxon>Dikarya</taxon>
        <taxon>Basidiomycota</taxon>
        <taxon>Agaricomycotina</taxon>
        <taxon>Agaricomycetes</taxon>
        <taxon>Agaricomycetidae</taxon>
        <taxon>Boletales</taxon>
        <taxon>Suillineae</taxon>
        <taxon>Suillaceae</taxon>
        <taxon>Suillus</taxon>
    </lineage>
</organism>
<dbReference type="Gene3D" id="3.40.605.10">
    <property type="entry name" value="Aldehyde Dehydrogenase, Chain A, domain 1"/>
    <property type="match status" value="1"/>
</dbReference>
<proteinExistence type="inferred from homology"/>
<sequence length="535" mass="58154">MELGLRVTVHPVTTQAVCYLAEIIEDSDFDLLSHQPTMSSFTYQFDTPTYKGTSTVPTGLFINGKFVEPLQKGTIEVLNPVNGKVITSVAAGTAADIDIAAQAARKAYKERWGLKVPGVQRGRMLSKLADLLQANVDEFSALEALDVGKTFDAARNSTFSTIAALRYYAGWADKIQGKTIETNEKKLAYTRHEPIGVVGAIIPWNFPLAMLSWKIGPALAAGNAVILKPSELTPLTALRLCPLFVEAGFPDGVINIVNGYGSTAGQALSEHMAVDKIAFTGSTLTGRKIMEAAAKTNLKKVTLELGGKSPSVIFDDVDLEQTVKWVSHGIFLNHGQACTASSRIFVQAGIYDKFLKAFTEHTLSLKVGDPFEPDTYQGPQVSQTQFERIMGYIKSGKEDGATVHTGGERHGNEGYFIQPTIFTECKPSMKIVQEEIFGPVAAIIKFTTEEEAVEQANNTLYGLACSVFTRDIDRAIRVAHSIEAGTAWINCHNSTELSVPFGGFKQSGIGRELGEYALEHYTNVKAVHVNIGHRL</sequence>
<evidence type="ECO:0000256" key="2">
    <source>
        <dbReference type="ARBA" id="ARBA00023002"/>
    </source>
</evidence>
<accession>A0A0D0B0M8</accession>
<dbReference type="InterPro" id="IPR015590">
    <property type="entry name" value="Aldehyde_DH_dom"/>
</dbReference>
<dbReference type="CDD" id="cd07091">
    <property type="entry name" value="ALDH_F1-2_Ald2-like"/>
    <property type="match status" value="1"/>
</dbReference>
<dbReference type="HOGENOM" id="CLU_005391_0_1_1"/>
<keyword evidence="2 4" id="KW-0560">Oxidoreductase</keyword>
<dbReference type="EMBL" id="KN835315">
    <property type="protein sequence ID" value="KIK40107.1"/>
    <property type="molecule type" value="Genomic_DNA"/>
</dbReference>
<protein>
    <recommendedName>
        <fullName evidence="5">Aldehyde dehydrogenase domain-containing protein</fullName>
    </recommendedName>
</protein>
<dbReference type="PROSITE" id="PS00070">
    <property type="entry name" value="ALDEHYDE_DEHYDR_CYS"/>
    <property type="match status" value="1"/>
</dbReference>
<reference evidence="6 7" key="1">
    <citation type="submission" date="2014-04" db="EMBL/GenBank/DDBJ databases">
        <authorList>
            <consortium name="DOE Joint Genome Institute"/>
            <person name="Kuo A."/>
            <person name="Ruytinx J."/>
            <person name="Rineau F."/>
            <person name="Colpaert J."/>
            <person name="Kohler A."/>
            <person name="Nagy L.G."/>
            <person name="Floudas D."/>
            <person name="Copeland A."/>
            <person name="Barry K.W."/>
            <person name="Cichocki N."/>
            <person name="Veneault-Fourrey C."/>
            <person name="LaButti K."/>
            <person name="Lindquist E.A."/>
            <person name="Lipzen A."/>
            <person name="Lundell T."/>
            <person name="Morin E."/>
            <person name="Murat C."/>
            <person name="Sun H."/>
            <person name="Tunlid A."/>
            <person name="Henrissat B."/>
            <person name="Grigoriev I.V."/>
            <person name="Hibbett D.S."/>
            <person name="Martin F."/>
            <person name="Nordberg H.P."/>
            <person name="Cantor M.N."/>
            <person name="Hua S.X."/>
        </authorList>
    </citation>
    <scope>NUCLEOTIDE SEQUENCE [LARGE SCALE GENOMIC DNA]</scope>
    <source>
        <strain evidence="6 7">UH-Slu-Lm8-n1</strain>
    </source>
</reference>
<evidence type="ECO:0000259" key="5">
    <source>
        <dbReference type="Pfam" id="PF00171"/>
    </source>
</evidence>
<dbReference type="FunFam" id="3.40.605.10:FF:000007">
    <property type="entry name" value="NAD/NADP-dependent betaine aldehyde dehydrogenase"/>
    <property type="match status" value="1"/>
</dbReference>
<dbReference type="PROSITE" id="PS00687">
    <property type="entry name" value="ALDEHYDE_DEHYDR_GLU"/>
    <property type="match status" value="1"/>
</dbReference>
<gene>
    <name evidence="6" type="ORF">CY34DRAFT_807535</name>
</gene>
<dbReference type="Pfam" id="PF00171">
    <property type="entry name" value="Aldedh"/>
    <property type="match status" value="1"/>
</dbReference>
<reference evidence="7" key="2">
    <citation type="submission" date="2015-01" db="EMBL/GenBank/DDBJ databases">
        <title>Evolutionary Origins and Diversification of the Mycorrhizal Mutualists.</title>
        <authorList>
            <consortium name="DOE Joint Genome Institute"/>
            <consortium name="Mycorrhizal Genomics Consortium"/>
            <person name="Kohler A."/>
            <person name="Kuo A."/>
            <person name="Nagy L.G."/>
            <person name="Floudas D."/>
            <person name="Copeland A."/>
            <person name="Barry K.W."/>
            <person name="Cichocki N."/>
            <person name="Veneault-Fourrey C."/>
            <person name="LaButti K."/>
            <person name="Lindquist E.A."/>
            <person name="Lipzen A."/>
            <person name="Lundell T."/>
            <person name="Morin E."/>
            <person name="Murat C."/>
            <person name="Riley R."/>
            <person name="Ohm R."/>
            <person name="Sun H."/>
            <person name="Tunlid A."/>
            <person name="Henrissat B."/>
            <person name="Grigoriev I.V."/>
            <person name="Hibbett D.S."/>
            <person name="Martin F."/>
        </authorList>
    </citation>
    <scope>NUCLEOTIDE SEQUENCE [LARGE SCALE GENOMIC DNA]</scope>
    <source>
        <strain evidence="7">UH-Slu-Lm8-n1</strain>
    </source>
</reference>
<dbReference type="STRING" id="930992.A0A0D0B0M8"/>
<dbReference type="InParanoid" id="A0A0D0B0M8"/>
<evidence type="ECO:0000256" key="1">
    <source>
        <dbReference type="ARBA" id="ARBA00009986"/>
    </source>
</evidence>
<evidence type="ECO:0000313" key="6">
    <source>
        <dbReference type="EMBL" id="KIK40107.1"/>
    </source>
</evidence>
<keyword evidence="7" id="KW-1185">Reference proteome</keyword>
<dbReference type="FunCoup" id="A0A0D0B0M8">
    <property type="interactions" value="305"/>
</dbReference>
<dbReference type="InterPro" id="IPR016163">
    <property type="entry name" value="Ald_DH_C"/>
</dbReference>
<dbReference type="Proteomes" id="UP000054485">
    <property type="component" value="Unassembled WGS sequence"/>
</dbReference>
<dbReference type="InterPro" id="IPR029510">
    <property type="entry name" value="Ald_DH_CS_GLU"/>
</dbReference>
<dbReference type="Gene3D" id="3.40.309.10">
    <property type="entry name" value="Aldehyde Dehydrogenase, Chain A, domain 2"/>
    <property type="match status" value="1"/>
</dbReference>
<dbReference type="InterPro" id="IPR016161">
    <property type="entry name" value="Ald_DH/histidinol_DH"/>
</dbReference>
<feature type="domain" description="Aldehyde dehydrogenase" evidence="5">
    <location>
        <begin position="71"/>
        <end position="527"/>
    </location>
</feature>
<dbReference type="PANTHER" id="PTHR11699">
    <property type="entry name" value="ALDEHYDE DEHYDROGENASE-RELATED"/>
    <property type="match status" value="1"/>
</dbReference>
<dbReference type="AlphaFoldDB" id="A0A0D0B0M8"/>
<dbReference type="FunFam" id="3.40.309.10:FF:000012">
    <property type="entry name" value="Betaine aldehyde dehydrogenase"/>
    <property type="match status" value="1"/>
</dbReference>
<feature type="active site" evidence="3">
    <location>
        <position position="304"/>
    </location>
</feature>
<dbReference type="FunFam" id="3.40.605.10:FF:000026">
    <property type="entry name" value="Aldehyde dehydrogenase, putative"/>
    <property type="match status" value="1"/>
</dbReference>
<dbReference type="GO" id="GO:0004030">
    <property type="term" value="F:aldehyde dehydrogenase [NAD(P)+] activity"/>
    <property type="evidence" value="ECO:0007669"/>
    <property type="project" value="UniProtKB-ARBA"/>
</dbReference>
<evidence type="ECO:0000256" key="4">
    <source>
        <dbReference type="RuleBase" id="RU003345"/>
    </source>
</evidence>
<name>A0A0D0B0M8_9AGAM</name>
<evidence type="ECO:0000256" key="3">
    <source>
        <dbReference type="PROSITE-ProRule" id="PRU10007"/>
    </source>
</evidence>
<evidence type="ECO:0000313" key="7">
    <source>
        <dbReference type="Proteomes" id="UP000054485"/>
    </source>
</evidence>
<dbReference type="SUPFAM" id="SSF53720">
    <property type="entry name" value="ALDH-like"/>
    <property type="match status" value="1"/>
</dbReference>
<dbReference type="OrthoDB" id="310895at2759"/>
<dbReference type="InterPro" id="IPR016162">
    <property type="entry name" value="Ald_DH_N"/>
</dbReference>
<dbReference type="InterPro" id="IPR016160">
    <property type="entry name" value="Ald_DH_CS_CYS"/>
</dbReference>